<dbReference type="OrthoDB" id="45007at2759"/>
<comment type="cofactor">
    <cofactor evidence="3">
        <name>Fe cation</name>
        <dbReference type="ChEBI" id="CHEBI:24875"/>
    </cofactor>
</comment>
<dbReference type="Gene3D" id="3.60.21.10">
    <property type="match status" value="1"/>
</dbReference>
<feature type="domain" description="Calcineurin-like phosphoesterase" evidence="11">
    <location>
        <begin position="149"/>
        <end position="336"/>
    </location>
</feature>
<dbReference type="InterPro" id="IPR029052">
    <property type="entry name" value="Metallo-depent_PP-like"/>
</dbReference>
<evidence type="ECO:0000256" key="4">
    <source>
        <dbReference type="ARBA" id="ARBA00008723"/>
    </source>
</evidence>
<dbReference type="Pfam" id="PF00149">
    <property type="entry name" value="Metallophos"/>
    <property type="match status" value="1"/>
</dbReference>
<dbReference type="InterPro" id="IPR004843">
    <property type="entry name" value="Calcineurin-like_PHP"/>
</dbReference>
<dbReference type="CDD" id="cd00839">
    <property type="entry name" value="MPP_PAPs"/>
    <property type="match status" value="1"/>
</dbReference>
<evidence type="ECO:0000256" key="7">
    <source>
        <dbReference type="ARBA" id="ARBA00022833"/>
    </source>
</evidence>
<dbReference type="InterPro" id="IPR008963">
    <property type="entry name" value="Purple_acid_Pase-like_N"/>
</dbReference>
<dbReference type="AlphaFoldDB" id="A0A5N5FXA6"/>
<comment type="cofactor">
    <cofactor evidence="2">
        <name>Zn(2+)</name>
        <dbReference type="ChEBI" id="CHEBI:29105"/>
    </cofactor>
</comment>
<dbReference type="EC" id="3.1.3.2" evidence="9"/>
<dbReference type="PANTHER" id="PTHR22953">
    <property type="entry name" value="ACID PHOSPHATASE RELATED"/>
    <property type="match status" value="1"/>
</dbReference>
<protein>
    <recommendedName>
        <fullName evidence="9">Purple acid phosphatase</fullName>
        <ecNumber evidence="9">3.1.3.2</ecNumber>
    </recommendedName>
</protein>
<keyword evidence="8" id="KW-0325">Glycoprotein</keyword>
<evidence type="ECO:0000259" key="11">
    <source>
        <dbReference type="Pfam" id="PF00149"/>
    </source>
</evidence>
<evidence type="ECO:0000256" key="2">
    <source>
        <dbReference type="ARBA" id="ARBA00001947"/>
    </source>
</evidence>
<evidence type="ECO:0000256" key="8">
    <source>
        <dbReference type="ARBA" id="ARBA00023180"/>
    </source>
</evidence>
<sequence>MADVQRWPGLVLAVFTLIGLAFPVLFGAFVPVLFGAFVQGYNRPPPRKNLSVPADDPGSASPIQVHTSVVGEDRMRGVWIRDIPSPATVVYGTFPGCSYTYGIIYAYGDVHDVVIGPLKPNMQYYYRCGSSHSDPELRFKTPPAAFPITFAVVGDLGQTEWTKSTLQHIGGMDYDVLLLPGDLSYANSHQPLWDSFGRIVEPYASKRPWMVTEGNHEIESFPPGFMAYNARWRMPYQESGSTSNLYYSFEVAGTHVIMLGSYAEFDAESDQYKWLQADLAKIDRKVTPWVVVLLHAPWYNTNTAHKGEGESMRQAMEELLYKARVDVVFAGHVHAYERFTRVYNNEADPCGPVYMTIGDGGNREGLALMFEDPASPLSLYREPSFGHGRLRIVNETHAFWGWHRNNDSNSVVKDQLWLESLSSSKACLHPGNQKVGSSSVNDEL</sequence>
<dbReference type="InterPro" id="IPR025733">
    <property type="entry name" value="PAPs_C"/>
</dbReference>
<accession>A0A5N5FXA6</accession>
<dbReference type="SUPFAM" id="SSF49363">
    <property type="entry name" value="Purple acid phosphatase, N-terminal domain"/>
    <property type="match status" value="1"/>
</dbReference>
<keyword evidence="10" id="KW-0472">Membrane</keyword>
<dbReference type="PANTHER" id="PTHR22953:SF7">
    <property type="entry name" value="PURPLE ACID PHOSPHATASE 22"/>
    <property type="match status" value="1"/>
</dbReference>
<evidence type="ECO:0000259" key="12">
    <source>
        <dbReference type="Pfam" id="PF14008"/>
    </source>
</evidence>
<name>A0A5N5FXA6_9ROSA</name>
<dbReference type="Proteomes" id="UP000327157">
    <property type="component" value="Chromosome 14"/>
</dbReference>
<dbReference type="GO" id="GO:0003993">
    <property type="term" value="F:acid phosphatase activity"/>
    <property type="evidence" value="ECO:0007669"/>
    <property type="project" value="UniProtKB-EC"/>
</dbReference>
<dbReference type="Pfam" id="PF14008">
    <property type="entry name" value="Metallophos_C"/>
    <property type="match status" value="1"/>
</dbReference>
<keyword evidence="5" id="KW-0732">Signal</keyword>
<dbReference type="Gene3D" id="2.60.40.380">
    <property type="entry name" value="Purple acid phosphatase-like, N-terminal"/>
    <property type="match status" value="1"/>
</dbReference>
<keyword evidence="14" id="KW-1185">Reference proteome</keyword>
<reference evidence="13 14" key="1">
    <citation type="submission" date="2019-09" db="EMBL/GenBank/DDBJ databases">
        <authorList>
            <person name="Ou C."/>
        </authorList>
    </citation>
    <scope>NUCLEOTIDE SEQUENCE [LARGE SCALE GENOMIC DNA]</scope>
    <source>
        <strain evidence="13">S2</strain>
        <tissue evidence="13">Leaf</tissue>
    </source>
</reference>
<keyword evidence="10" id="KW-0812">Transmembrane</keyword>
<reference evidence="14" key="2">
    <citation type="submission" date="2019-10" db="EMBL/GenBank/DDBJ databases">
        <title>A de novo genome assembly of a pear dwarfing rootstock.</title>
        <authorList>
            <person name="Wang F."/>
            <person name="Wang J."/>
            <person name="Li S."/>
            <person name="Zhang Y."/>
            <person name="Fang M."/>
            <person name="Ma L."/>
            <person name="Zhao Y."/>
            <person name="Jiang S."/>
        </authorList>
    </citation>
    <scope>NUCLEOTIDE SEQUENCE [LARGE SCALE GENOMIC DNA]</scope>
</reference>
<organism evidence="13 14">
    <name type="scientific">Pyrus ussuriensis x Pyrus communis</name>
    <dbReference type="NCBI Taxonomy" id="2448454"/>
    <lineage>
        <taxon>Eukaryota</taxon>
        <taxon>Viridiplantae</taxon>
        <taxon>Streptophyta</taxon>
        <taxon>Embryophyta</taxon>
        <taxon>Tracheophyta</taxon>
        <taxon>Spermatophyta</taxon>
        <taxon>Magnoliopsida</taxon>
        <taxon>eudicotyledons</taxon>
        <taxon>Gunneridae</taxon>
        <taxon>Pentapetalae</taxon>
        <taxon>rosids</taxon>
        <taxon>fabids</taxon>
        <taxon>Rosales</taxon>
        <taxon>Rosaceae</taxon>
        <taxon>Amygdaloideae</taxon>
        <taxon>Maleae</taxon>
        <taxon>Pyrus</taxon>
    </lineage>
</organism>
<evidence type="ECO:0000313" key="13">
    <source>
        <dbReference type="EMBL" id="KAB2607768.1"/>
    </source>
</evidence>
<reference evidence="13 14" key="3">
    <citation type="submission" date="2019-11" db="EMBL/GenBank/DDBJ databases">
        <title>A de novo genome assembly of a pear dwarfing rootstock.</title>
        <authorList>
            <person name="Wang F."/>
            <person name="Wang J."/>
            <person name="Li S."/>
            <person name="Zhang Y."/>
            <person name="Fang M."/>
            <person name="Ma L."/>
            <person name="Zhao Y."/>
            <person name="Jiang S."/>
        </authorList>
    </citation>
    <scope>NUCLEOTIDE SEQUENCE [LARGE SCALE GENOMIC DNA]</scope>
    <source>
        <strain evidence="13">S2</strain>
        <tissue evidence="13">Leaf</tissue>
    </source>
</reference>
<keyword evidence="10" id="KW-1133">Transmembrane helix</keyword>
<proteinExistence type="inferred from homology"/>
<dbReference type="InterPro" id="IPR039331">
    <property type="entry name" value="PAPs-like"/>
</dbReference>
<gene>
    <name evidence="13" type="ORF">D8674_010936</name>
</gene>
<evidence type="ECO:0000256" key="3">
    <source>
        <dbReference type="ARBA" id="ARBA00001962"/>
    </source>
</evidence>
<evidence type="ECO:0000256" key="10">
    <source>
        <dbReference type="SAM" id="Phobius"/>
    </source>
</evidence>
<dbReference type="SUPFAM" id="SSF56300">
    <property type="entry name" value="Metallo-dependent phosphatases"/>
    <property type="match status" value="1"/>
</dbReference>
<dbReference type="EMBL" id="SMOL01000553">
    <property type="protein sequence ID" value="KAB2607768.1"/>
    <property type="molecule type" value="Genomic_DNA"/>
</dbReference>
<keyword evidence="6 9" id="KW-0378">Hydrolase</keyword>
<dbReference type="InterPro" id="IPR041792">
    <property type="entry name" value="MPP_PAP"/>
</dbReference>
<feature type="domain" description="Purple acid phosphatase C-terminal" evidence="12">
    <location>
        <begin position="351"/>
        <end position="411"/>
    </location>
</feature>
<evidence type="ECO:0000256" key="6">
    <source>
        <dbReference type="ARBA" id="ARBA00022801"/>
    </source>
</evidence>
<keyword evidence="7" id="KW-0862">Zinc</keyword>
<evidence type="ECO:0000313" key="14">
    <source>
        <dbReference type="Proteomes" id="UP000327157"/>
    </source>
</evidence>
<comment type="caution">
    <text evidence="13">The sequence shown here is derived from an EMBL/GenBank/DDBJ whole genome shotgun (WGS) entry which is preliminary data.</text>
</comment>
<evidence type="ECO:0000256" key="9">
    <source>
        <dbReference type="RuleBase" id="RU361203"/>
    </source>
</evidence>
<evidence type="ECO:0000256" key="1">
    <source>
        <dbReference type="ARBA" id="ARBA00000032"/>
    </source>
</evidence>
<comment type="similarity">
    <text evidence="4 9">Belongs to the metallophosphoesterase superfamily. Purple acid phosphatase family.</text>
</comment>
<comment type="catalytic activity">
    <reaction evidence="1 9">
        <text>a phosphate monoester + H2O = an alcohol + phosphate</text>
        <dbReference type="Rhea" id="RHEA:15017"/>
        <dbReference type="ChEBI" id="CHEBI:15377"/>
        <dbReference type="ChEBI" id="CHEBI:30879"/>
        <dbReference type="ChEBI" id="CHEBI:43474"/>
        <dbReference type="ChEBI" id="CHEBI:67140"/>
        <dbReference type="EC" id="3.1.3.2"/>
    </reaction>
</comment>
<evidence type="ECO:0000256" key="5">
    <source>
        <dbReference type="ARBA" id="ARBA00022729"/>
    </source>
</evidence>
<dbReference type="GO" id="GO:0046872">
    <property type="term" value="F:metal ion binding"/>
    <property type="evidence" value="ECO:0007669"/>
    <property type="project" value="InterPro"/>
</dbReference>
<feature type="transmembrane region" description="Helical" evidence="10">
    <location>
        <begin position="12"/>
        <end position="38"/>
    </location>
</feature>